<proteinExistence type="predicted"/>
<dbReference type="AlphaFoldDB" id="A0AAP0E0P1"/>
<organism evidence="2 3">
    <name type="scientific">Stephania cephalantha</name>
    <dbReference type="NCBI Taxonomy" id="152367"/>
    <lineage>
        <taxon>Eukaryota</taxon>
        <taxon>Viridiplantae</taxon>
        <taxon>Streptophyta</taxon>
        <taxon>Embryophyta</taxon>
        <taxon>Tracheophyta</taxon>
        <taxon>Spermatophyta</taxon>
        <taxon>Magnoliopsida</taxon>
        <taxon>Ranunculales</taxon>
        <taxon>Menispermaceae</taxon>
        <taxon>Menispermoideae</taxon>
        <taxon>Cissampelideae</taxon>
        <taxon>Stephania</taxon>
    </lineage>
</organism>
<accession>A0AAP0E0P1</accession>
<evidence type="ECO:0000313" key="3">
    <source>
        <dbReference type="Proteomes" id="UP001419268"/>
    </source>
</evidence>
<dbReference type="EMBL" id="JBBNAG010000013">
    <property type="protein sequence ID" value="KAK9082985.1"/>
    <property type="molecule type" value="Genomic_DNA"/>
</dbReference>
<dbReference type="PANTHER" id="PTHR48173:SF2">
    <property type="entry name" value="VACUOLAR PROTEIN SORTING-ASSOCIATED PROTEIN 62"/>
    <property type="match status" value="1"/>
</dbReference>
<sequence>MSGGYGCRLFCWNGVYDALAPESEPYSLPAPFPQWPKGKGFATGIISLGEIEVVKINDFESVWSCRPLSKKAKGAAFYKPVRTPDGFFCLGHYSQTNDQPLHGFVLAAREVRAQKAKGDNSSSTQSQSSALAEPVDYTLVWCTDEWGGERHHGCGYFWLPIPPEGYRAVGYIVSEKPDKPSLKEVRCVRADLTETCEKHGTILDLESRSVESPFQVSKMRPCDRGMLGKGVSVGTFFCTSYLNSTKEVDIACLKNLESTLHAMPTLEQVHALIKHYGPTIFFHPNEKYLPSSVPWFFKNGAMLYKKGEVQGMPIDSKGSVLPGGGSNDGEYWINLPSDDSRDTVICGNLESAELYVHVKPALGGTFTDIVMWVFCPFNGPATIKLGMVNISLNRIGQHVGDWEHFTLRVSNFTGELWSIYFSQHSGGEWVDVNDLEFIEGNKAVVYSSKSGHASFPHPGCYLQGMLGIGVRNDAARSKFFVDSSVNYKIIAAEYLADENFTEPPWLQFMGEWGPTITYDSRSEIEKIVSHLPFFIRFSVETIFEKLPNELYGEEGPTGPKEKNNWIGDERS</sequence>
<dbReference type="Pfam" id="PF06101">
    <property type="entry name" value="Vps62"/>
    <property type="match status" value="1"/>
</dbReference>
<dbReference type="PANTHER" id="PTHR48173">
    <property type="entry name" value="GNK2-HOMOLOGOUS DOMAIN-CONTAINING PROTEIN"/>
    <property type="match status" value="1"/>
</dbReference>
<evidence type="ECO:0000313" key="2">
    <source>
        <dbReference type="EMBL" id="KAK9082985.1"/>
    </source>
</evidence>
<gene>
    <name evidence="2" type="ORF">Scep_029456</name>
</gene>
<name>A0AAP0E0P1_9MAGN</name>
<keyword evidence="3" id="KW-1185">Reference proteome</keyword>
<feature type="compositionally biased region" description="Basic and acidic residues" evidence="1">
    <location>
        <begin position="559"/>
        <end position="571"/>
    </location>
</feature>
<feature type="region of interest" description="Disordered" evidence="1">
    <location>
        <begin position="550"/>
        <end position="571"/>
    </location>
</feature>
<dbReference type="InterPro" id="IPR009291">
    <property type="entry name" value="Vps62"/>
</dbReference>
<dbReference type="Proteomes" id="UP001419268">
    <property type="component" value="Unassembled WGS sequence"/>
</dbReference>
<evidence type="ECO:0008006" key="4">
    <source>
        <dbReference type="Google" id="ProtNLM"/>
    </source>
</evidence>
<reference evidence="2 3" key="1">
    <citation type="submission" date="2024-01" db="EMBL/GenBank/DDBJ databases">
        <title>Genome assemblies of Stephania.</title>
        <authorList>
            <person name="Yang L."/>
        </authorList>
    </citation>
    <scope>NUCLEOTIDE SEQUENCE [LARGE SCALE GENOMIC DNA]</scope>
    <source>
        <strain evidence="2">JXDWG</strain>
        <tissue evidence="2">Leaf</tissue>
    </source>
</reference>
<comment type="caution">
    <text evidence="2">The sequence shown here is derived from an EMBL/GenBank/DDBJ whole genome shotgun (WGS) entry which is preliminary data.</text>
</comment>
<evidence type="ECO:0000256" key="1">
    <source>
        <dbReference type="SAM" id="MobiDB-lite"/>
    </source>
</evidence>
<protein>
    <recommendedName>
        <fullName evidence="4">Vacuolar protein sorting-associated protein 62</fullName>
    </recommendedName>
</protein>